<dbReference type="GO" id="GO:0008703">
    <property type="term" value="F:5-amino-6-(5-phosphoribosylamino)uracil reductase activity"/>
    <property type="evidence" value="ECO:0007669"/>
    <property type="project" value="UniProtKB-EC"/>
</dbReference>
<dbReference type="EC" id="1.1.1.193" evidence="5"/>
<name>A0ABU1Y573_9FLAO</name>
<dbReference type="InterPro" id="IPR024072">
    <property type="entry name" value="DHFR-like_dom_sf"/>
</dbReference>
<gene>
    <name evidence="5" type="ORF">J2W48_001305</name>
</gene>
<dbReference type="EMBL" id="JAVDWQ010000003">
    <property type="protein sequence ID" value="MDR7209372.1"/>
    <property type="molecule type" value="Genomic_DNA"/>
</dbReference>
<protein>
    <submittedName>
        <fullName evidence="5">Diaminohydroxyphosphoribosylaminopyrimidine deaminase/5-amino-6-(5-phosphoribosylamino)uracil reductase</fullName>
        <ecNumber evidence="5">1.1.1.193</ecNumber>
        <ecNumber evidence="5">3.5.4.26</ecNumber>
    </submittedName>
</protein>
<keyword evidence="5" id="KW-0378">Hydrolase</keyword>
<dbReference type="Gene3D" id="3.40.430.10">
    <property type="entry name" value="Dihydrofolate Reductase, subunit A"/>
    <property type="match status" value="1"/>
</dbReference>
<dbReference type="Proteomes" id="UP001269081">
    <property type="component" value="Unassembled WGS sequence"/>
</dbReference>
<comment type="pathway">
    <text evidence="1">Cofactor biosynthesis; riboflavin biosynthesis.</text>
</comment>
<comment type="caution">
    <text evidence="5">The sequence shown here is derived from an EMBL/GenBank/DDBJ whole genome shotgun (WGS) entry which is preliminary data.</text>
</comment>
<dbReference type="RefSeq" id="WP_310279567.1">
    <property type="nucleotide sequence ID" value="NZ_JAVDWQ010000003.1"/>
</dbReference>
<dbReference type="GO" id="GO:0008835">
    <property type="term" value="F:diaminohydroxyphosphoribosylaminopyrimidine deaminase activity"/>
    <property type="evidence" value="ECO:0007669"/>
    <property type="project" value="UniProtKB-EC"/>
</dbReference>
<keyword evidence="6" id="KW-1185">Reference proteome</keyword>
<dbReference type="InterPro" id="IPR050765">
    <property type="entry name" value="Riboflavin_Biosynth_HTPR"/>
</dbReference>
<organism evidence="5 6">
    <name type="scientific">Flavobacterium piscis</name>
    <dbReference type="NCBI Taxonomy" id="1114874"/>
    <lineage>
        <taxon>Bacteria</taxon>
        <taxon>Pseudomonadati</taxon>
        <taxon>Bacteroidota</taxon>
        <taxon>Flavobacteriia</taxon>
        <taxon>Flavobacteriales</taxon>
        <taxon>Flavobacteriaceae</taxon>
        <taxon>Flavobacterium</taxon>
    </lineage>
</organism>
<accession>A0ABU1Y573</accession>
<keyword evidence="2" id="KW-0521">NADP</keyword>
<evidence type="ECO:0000313" key="6">
    <source>
        <dbReference type="Proteomes" id="UP001269081"/>
    </source>
</evidence>
<evidence type="ECO:0000256" key="2">
    <source>
        <dbReference type="ARBA" id="ARBA00022857"/>
    </source>
</evidence>
<sequence length="297" mass="33769">MKVKPAYWDLLLNIKEAYKSIDVSTQTLSITYEYNVIKSTDSSLSEYLAVICFYPDKEKDAFFEVLYSKTFPKLLKNVFKLYLDYILVNKHSTIPFTCVHVAQTIDGKIATVSRKSKWIGNQENLIHNHRIRALVDAILVGGNTFRIDRPKLNVRLVKGKSPIKAIIANSPLELEHLTPGKTYLFSNKNLFYNHMPPDVEIVNINDGTECIPIKSLLEVLKQNGVHSVLVEGGALTIRRFIEDKMLSRIEFHIAPMLFGSGKNGIELQEIQDLNEAIRLNNPKYYNIGNAIMIVSNL</sequence>
<dbReference type="InterPro" id="IPR002734">
    <property type="entry name" value="RibDG_C"/>
</dbReference>
<keyword evidence="3 5" id="KW-0560">Oxidoreductase</keyword>
<dbReference type="PANTHER" id="PTHR38011">
    <property type="entry name" value="DIHYDROFOLATE REDUCTASE FAMILY PROTEIN (AFU_ORTHOLOGUE AFUA_8G06820)"/>
    <property type="match status" value="1"/>
</dbReference>
<dbReference type="EC" id="3.5.4.26" evidence="5"/>
<feature type="domain" description="Bacterial bifunctional deaminase-reductase C-terminal" evidence="4">
    <location>
        <begin position="97"/>
        <end position="291"/>
    </location>
</feature>
<evidence type="ECO:0000256" key="3">
    <source>
        <dbReference type="ARBA" id="ARBA00023002"/>
    </source>
</evidence>
<proteinExistence type="predicted"/>
<evidence type="ECO:0000256" key="1">
    <source>
        <dbReference type="ARBA" id="ARBA00005104"/>
    </source>
</evidence>
<evidence type="ECO:0000313" key="5">
    <source>
        <dbReference type="EMBL" id="MDR7209372.1"/>
    </source>
</evidence>
<reference evidence="5 6" key="1">
    <citation type="submission" date="2023-07" db="EMBL/GenBank/DDBJ databases">
        <title>Sorghum-associated microbial communities from plants grown in Nebraska, USA.</title>
        <authorList>
            <person name="Schachtman D."/>
        </authorList>
    </citation>
    <scope>NUCLEOTIDE SEQUENCE [LARGE SCALE GENOMIC DNA]</scope>
    <source>
        <strain evidence="5 6">4129</strain>
    </source>
</reference>
<dbReference type="SUPFAM" id="SSF53597">
    <property type="entry name" value="Dihydrofolate reductase-like"/>
    <property type="match status" value="1"/>
</dbReference>
<dbReference type="PANTHER" id="PTHR38011:SF7">
    <property type="entry name" value="2,5-DIAMINO-6-RIBOSYLAMINO-4(3H)-PYRIMIDINONE 5'-PHOSPHATE REDUCTASE"/>
    <property type="match status" value="1"/>
</dbReference>
<evidence type="ECO:0000259" key="4">
    <source>
        <dbReference type="Pfam" id="PF01872"/>
    </source>
</evidence>
<dbReference type="Pfam" id="PF01872">
    <property type="entry name" value="RibD_C"/>
    <property type="match status" value="1"/>
</dbReference>